<reference evidence="11 12" key="2">
    <citation type="submission" date="2019-01" db="EMBL/GenBank/DDBJ databases">
        <title>The decoding of complex shrimp genome reveals the adaptation for benthos swimmer, frequently molting mechanism and breeding impact on genome.</title>
        <authorList>
            <person name="Sun Y."/>
            <person name="Gao Y."/>
            <person name="Yu Y."/>
        </authorList>
    </citation>
    <scope>NUCLEOTIDE SEQUENCE [LARGE SCALE GENOMIC DNA]</scope>
    <source>
        <tissue evidence="11">Muscle</tissue>
    </source>
</reference>
<evidence type="ECO:0000313" key="11">
    <source>
        <dbReference type="EMBL" id="ROT72432.1"/>
    </source>
</evidence>
<dbReference type="GO" id="GO:0016773">
    <property type="term" value="F:phosphotransferase activity, alcohol group as acceptor"/>
    <property type="evidence" value="ECO:0007669"/>
    <property type="project" value="TreeGrafter"/>
</dbReference>
<evidence type="ECO:0000313" key="12">
    <source>
        <dbReference type="Proteomes" id="UP000283509"/>
    </source>
</evidence>
<feature type="active site" evidence="6">
    <location>
        <position position="233"/>
    </location>
</feature>
<dbReference type="AlphaFoldDB" id="A0A3R7M5D1"/>
<comment type="subcellular location">
    <subcellularLocation>
        <location evidence="1">Golgi apparatus</location>
    </subcellularLocation>
</comment>
<dbReference type="GO" id="GO:0046872">
    <property type="term" value="F:metal ion binding"/>
    <property type="evidence" value="ECO:0007669"/>
    <property type="project" value="UniProtKB-KW"/>
</dbReference>
<dbReference type="EMBL" id="QCYY01002158">
    <property type="protein sequence ID" value="ROT72432.1"/>
    <property type="molecule type" value="Genomic_DNA"/>
</dbReference>
<feature type="binding site" evidence="8">
    <location>
        <position position="87"/>
    </location>
    <ligand>
        <name>Mn(2+)</name>
        <dbReference type="ChEBI" id="CHEBI:29035"/>
    </ligand>
</feature>
<feature type="binding site" evidence="8">
    <location>
        <position position="252"/>
    </location>
    <ligand>
        <name>Mn(2+)</name>
        <dbReference type="ChEBI" id="CHEBI:29035"/>
    </ligand>
</feature>
<dbReference type="GO" id="GO:0005524">
    <property type="term" value="F:ATP binding"/>
    <property type="evidence" value="ECO:0007669"/>
    <property type="project" value="UniProtKB-KW"/>
</dbReference>
<keyword evidence="11" id="KW-0808">Transferase</keyword>
<evidence type="ECO:0000256" key="9">
    <source>
        <dbReference type="SAM" id="MobiDB-lite"/>
    </source>
</evidence>
<dbReference type="Proteomes" id="UP000283509">
    <property type="component" value="Unassembled WGS sequence"/>
</dbReference>
<dbReference type="InterPro" id="IPR024869">
    <property type="entry name" value="FAM20"/>
</dbReference>
<evidence type="ECO:0000256" key="5">
    <source>
        <dbReference type="ARBA" id="ARBA00023180"/>
    </source>
</evidence>
<evidence type="ECO:0000256" key="8">
    <source>
        <dbReference type="PIRSR" id="PIRSR624869-3"/>
    </source>
</evidence>
<evidence type="ECO:0000256" key="4">
    <source>
        <dbReference type="ARBA" id="ARBA00023157"/>
    </source>
</evidence>
<keyword evidence="5" id="KW-0325">Glycoprotein</keyword>
<comment type="cofactor">
    <cofactor evidence="8">
        <name>Mn(2+)</name>
        <dbReference type="ChEBI" id="CHEBI:29035"/>
    </cofactor>
</comment>
<feature type="compositionally biased region" description="Polar residues" evidence="9">
    <location>
        <begin position="385"/>
        <end position="404"/>
    </location>
</feature>
<feature type="region of interest" description="Disordered" evidence="9">
    <location>
        <begin position="277"/>
        <end position="314"/>
    </location>
</feature>
<keyword evidence="8" id="KW-0479">Metal-binding</keyword>
<keyword evidence="4" id="KW-1015">Disulfide bond</keyword>
<feature type="binding site" evidence="7">
    <location>
        <position position="252"/>
    </location>
    <ligand>
        <name>ATP</name>
        <dbReference type="ChEBI" id="CHEBI:30616"/>
    </ligand>
</feature>
<feature type="compositionally biased region" description="Basic residues" evidence="9">
    <location>
        <begin position="285"/>
        <end position="294"/>
    </location>
</feature>
<dbReference type="GO" id="GO:0016301">
    <property type="term" value="F:kinase activity"/>
    <property type="evidence" value="ECO:0007669"/>
    <property type="project" value="UniProtKB-KW"/>
</dbReference>
<feature type="domain" description="FAM20 C-terminal" evidence="10">
    <location>
        <begin position="133"/>
        <end position="264"/>
    </location>
</feature>
<accession>A0A3R7M5D1</accession>
<comment type="similarity">
    <text evidence="2">Belongs to the FAM20 family.</text>
</comment>
<keyword evidence="12" id="KW-1185">Reference proteome</keyword>
<proteinExistence type="inferred from homology"/>
<evidence type="ECO:0000256" key="3">
    <source>
        <dbReference type="ARBA" id="ARBA00023034"/>
    </source>
</evidence>
<feature type="binding site" evidence="7">
    <location>
        <position position="69"/>
    </location>
    <ligand>
        <name>ATP</name>
        <dbReference type="ChEBI" id="CHEBI:30616"/>
    </ligand>
</feature>
<organism evidence="11 12">
    <name type="scientific">Penaeus vannamei</name>
    <name type="common">Whiteleg shrimp</name>
    <name type="synonym">Litopenaeus vannamei</name>
    <dbReference type="NCBI Taxonomy" id="6689"/>
    <lineage>
        <taxon>Eukaryota</taxon>
        <taxon>Metazoa</taxon>
        <taxon>Ecdysozoa</taxon>
        <taxon>Arthropoda</taxon>
        <taxon>Crustacea</taxon>
        <taxon>Multicrustacea</taxon>
        <taxon>Malacostraca</taxon>
        <taxon>Eumalacostraca</taxon>
        <taxon>Eucarida</taxon>
        <taxon>Decapoda</taxon>
        <taxon>Dendrobranchiata</taxon>
        <taxon>Penaeoidea</taxon>
        <taxon>Penaeidae</taxon>
        <taxon>Penaeus</taxon>
    </lineage>
</organism>
<dbReference type="PANTHER" id="PTHR12450">
    <property type="entry name" value="DENTIN MATRIX PROTEIN 4 PROTEIN FAM20"/>
    <property type="match status" value="1"/>
</dbReference>
<feature type="region of interest" description="Disordered" evidence="9">
    <location>
        <begin position="348"/>
        <end position="421"/>
    </location>
</feature>
<feature type="compositionally biased region" description="Pro residues" evidence="9">
    <location>
        <begin position="352"/>
        <end position="362"/>
    </location>
</feature>
<dbReference type="Pfam" id="PF06702">
    <property type="entry name" value="Fam20C"/>
    <property type="match status" value="1"/>
</dbReference>
<dbReference type="OrthoDB" id="8583677at2759"/>
<protein>
    <submittedName>
        <fullName evidence="11">Putative glycosaminoglycan xylosylkinase isoform X2</fullName>
    </submittedName>
</protein>
<dbReference type="STRING" id="6689.A0A3R7M5D1"/>
<comment type="caution">
    <text evidence="11">The sequence shown here is derived from an EMBL/GenBank/DDBJ whole genome shotgun (WGS) entry which is preliminary data.</text>
</comment>
<evidence type="ECO:0000259" key="10">
    <source>
        <dbReference type="Pfam" id="PF06702"/>
    </source>
</evidence>
<gene>
    <name evidence="11" type="ORF">C7M84_009197</name>
</gene>
<evidence type="ECO:0000256" key="1">
    <source>
        <dbReference type="ARBA" id="ARBA00004555"/>
    </source>
</evidence>
<name>A0A3R7M5D1_PENVA</name>
<sequence length="421" mass="46814">MCKHSRRGPISLGFQWAKPKSLVPESAPGLGDVLAALSTAPVVAADSFDGGKQLKLLLQFEGNQKAIFKVMRYNRTAVITIMNSGKDRHNGEIVAFHAARLLGLQMAPVAVGRRIHLAKEILPVASKRLAKTFFTDENGQLCFSASLDKGEQKNIQCPTKDNLTEGVVIMWIPEHLKLLEMNYPWRHYYKSKRPVKWEQDETYCEAVSSGIWANRLLDFIDMSVLDFLIQNTDRHHFLLADGDPDASVIPIDNGRRLRAATHARLVLLSGRAVLGPEGAAAPRPARARARRRPPPRPGPPPRARPRRPQRLQREERRMAQCPLLKGSAEWRGWCLLKGVVFLRPKEVEAPPTELPPPTPPSPSRDKGTSVSSSFHGVFRPETRESISLSHATPTQRTRPPTSLLTPFGPIKGAAKGRFIPT</sequence>
<evidence type="ECO:0000256" key="7">
    <source>
        <dbReference type="PIRSR" id="PIRSR624869-2"/>
    </source>
</evidence>
<keyword evidence="8" id="KW-0464">Manganese</keyword>
<reference evidence="11 12" key="1">
    <citation type="submission" date="2018-04" db="EMBL/GenBank/DDBJ databases">
        <authorList>
            <person name="Zhang X."/>
            <person name="Yuan J."/>
            <person name="Li F."/>
            <person name="Xiang J."/>
        </authorList>
    </citation>
    <scope>NUCLEOTIDE SEQUENCE [LARGE SCALE GENOMIC DNA]</scope>
    <source>
        <tissue evidence="11">Muscle</tissue>
    </source>
</reference>
<keyword evidence="3" id="KW-0333">Golgi apparatus</keyword>
<evidence type="ECO:0000256" key="2">
    <source>
        <dbReference type="ARBA" id="ARBA00006557"/>
    </source>
</evidence>
<keyword evidence="11" id="KW-0418">Kinase</keyword>
<dbReference type="InterPro" id="IPR009581">
    <property type="entry name" value="FAM20_C"/>
</dbReference>
<evidence type="ECO:0000256" key="6">
    <source>
        <dbReference type="PIRSR" id="PIRSR624869-1"/>
    </source>
</evidence>
<keyword evidence="7" id="KW-0067">ATP-binding</keyword>
<keyword evidence="7" id="KW-0547">Nucleotide-binding</keyword>
<dbReference type="GO" id="GO:0005794">
    <property type="term" value="C:Golgi apparatus"/>
    <property type="evidence" value="ECO:0007669"/>
    <property type="project" value="UniProtKB-SubCell"/>
</dbReference>
<dbReference type="PANTHER" id="PTHR12450:SF14">
    <property type="entry name" value="GLYCOSAMINOGLYCAN XYLOSYLKINASE"/>
    <property type="match status" value="1"/>
</dbReference>
<feature type="binding site" evidence="7">
    <location>
        <position position="53"/>
    </location>
    <ligand>
        <name>ATP</name>
        <dbReference type="ChEBI" id="CHEBI:30616"/>
    </ligand>
</feature>